<dbReference type="InterPro" id="IPR051188">
    <property type="entry name" value="PHD-type_Zinc_Finger"/>
</dbReference>
<dbReference type="AlphaFoldDB" id="A0A7K9HRK3"/>
<dbReference type="EMBL" id="VWZO01011171">
    <property type="protein sequence ID" value="NXH16116.1"/>
    <property type="molecule type" value="Genomic_DNA"/>
</dbReference>
<dbReference type="Gene3D" id="3.30.40.10">
    <property type="entry name" value="Zinc/RING finger domain, C3HC4 (zinc finger)"/>
    <property type="match status" value="1"/>
</dbReference>
<keyword evidence="1" id="KW-0479">Metal-binding</keyword>
<evidence type="ECO:0000256" key="3">
    <source>
        <dbReference type="ARBA" id="ARBA00022833"/>
    </source>
</evidence>
<dbReference type="GO" id="GO:0008270">
    <property type="term" value="F:zinc ion binding"/>
    <property type="evidence" value="ECO:0007669"/>
    <property type="project" value="UniProtKB-KW"/>
</dbReference>
<feature type="domain" description="PHD-type" evidence="6">
    <location>
        <begin position="1"/>
        <end position="46"/>
    </location>
</feature>
<feature type="non-terminal residue" evidence="7">
    <location>
        <position position="1"/>
    </location>
</feature>
<dbReference type="Pfam" id="PF26054">
    <property type="entry name" value="PHD_G2E3"/>
    <property type="match status" value="1"/>
</dbReference>
<dbReference type="InterPro" id="IPR013083">
    <property type="entry name" value="Znf_RING/FYVE/PHD"/>
</dbReference>
<dbReference type="PROSITE" id="PS01359">
    <property type="entry name" value="ZF_PHD_1"/>
    <property type="match status" value="1"/>
</dbReference>
<dbReference type="SMART" id="SM00184">
    <property type="entry name" value="RING"/>
    <property type="match status" value="1"/>
</dbReference>
<evidence type="ECO:0000256" key="2">
    <source>
        <dbReference type="ARBA" id="ARBA00022771"/>
    </source>
</evidence>
<dbReference type="InterPro" id="IPR001841">
    <property type="entry name" value="Znf_RING"/>
</dbReference>
<name>A0A7K9HRK3_9PICI</name>
<evidence type="ECO:0000259" key="5">
    <source>
        <dbReference type="PROSITE" id="PS50089"/>
    </source>
</evidence>
<organism evidence="7 8">
    <name type="scientific">Bucco capensis</name>
    <name type="common">collared puffbird</name>
    <dbReference type="NCBI Taxonomy" id="135168"/>
    <lineage>
        <taxon>Eukaryota</taxon>
        <taxon>Metazoa</taxon>
        <taxon>Chordata</taxon>
        <taxon>Craniata</taxon>
        <taxon>Vertebrata</taxon>
        <taxon>Euteleostomi</taxon>
        <taxon>Archelosauria</taxon>
        <taxon>Archosauria</taxon>
        <taxon>Dinosauria</taxon>
        <taxon>Saurischia</taxon>
        <taxon>Theropoda</taxon>
        <taxon>Coelurosauria</taxon>
        <taxon>Aves</taxon>
        <taxon>Neognathae</taxon>
        <taxon>Neoaves</taxon>
        <taxon>Telluraves</taxon>
        <taxon>Coraciimorphae</taxon>
        <taxon>Piciformes</taxon>
        <taxon>Bucconidae</taxon>
        <taxon>Bucco</taxon>
    </lineage>
</organism>
<keyword evidence="2 4" id="KW-0863">Zinc-finger</keyword>
<gene>
    <name evidence="7" type="primary">Phf7_1</name>
    <name evidence="7" type="ORF">BUCCAP_R00641</name>
</gene>
<feature type="domain" description="RING-type" evidence="5">
    <location>
        <begin position="61"/>
        <end position="108"/>
    </location>
</feature>
<protein>
    <submittedName>
        <fullName evidence="7">PHF7 protein</fullName>
    </submittedName>
</protein>
<dbReference type="InterPro" id="IPR019786">
    <property type="entry name" value="Zinc_finger_PHD-type_CS"/>
</dbReference>
<dbReference type="InterPro" id="IPR034732">
    <property type="entry name" value="EPHD"/>
</dbReference>
<dbReference type="InterPro" id="IPR011011">
    <property type="entry name" value="Znf_FYVE_PHD"/>
</dbReference>
<feature type="non-terminal residue" evidence="7">
    <location>
        <position position="196"/>
    </location>
</feature>
<keyword evidence="3" id="KW-0862">Zinc</keyword>
<dbReference type="PANTHER" id="PTHR12420">
    <property type="entry name" value="PHD FINGER PROTEIN"/>
    <property type="match status" value="1"/>
</dbReference>
<dbReference type="PROSITE" id="PS50089">
    <property type="entry name" value="ZF_RING_2"/>
    <property type="match status" value="1"/>
</dbReference>
<accession>A0A7K9HRK3</accession>
<comment type="caution">
    <text evidence="7">The sequence shown here is derived from an EMBL/GenBank/DDBJ whole genome shotgun (WGS) entry which is preliminary data.</text>
</comment>
<evidence type="ECO:0000313" key="7">
    <source>
        <dbReference type="EMBL" id="NXH16116.1"/>
    </source>
</evidence>
<reference evidence="7 8" key="1">
    <citation type="submission" date="2019-09" db="EMBL/GenBank/DDBJ databases">
        <title>Bird 10,000 Genomes (B10K) Project - Family phase.</title>
        <authorList>
            <person name="Zhang G."/>
        </authorList>
    </citation>
    <scope>NUCLEOTIDE SEQUENCE [LARGE SCALE GENOMIC DNA]</scope>
    <source>
        <strain evidence="7">B10K-DU-001-16</strain>
        <tissue evidence="7">Muscle</tissue>
    </source>
</reference>
<proteinExistence type="predicted"/>
<evidence type="ECO:0000256" key="4">
    <source>
        <dbReference type="PROSITE-ProRule" id="PRU00175"/>
    </source>
</evidence>
<dbReference type="InterPro" id="IPR059102">
    <property type="entry name" value="PHD_PHF7/G2E3-like"/>
</dbReference>
<dbReference type="GO" id="GO:0005634">
    <property type="term" value="C:nucleus"/>
    <property type="evidence" value="ECO:0007669"/>
    <property type="project" value="TreeGrafter"/>
</dbReference>
<evidence type="ECO:0000256" key="1">
    <source>
        <dbReference type="ARBA" id="ARBA00022723"/>
    </source>
</evidence>
<dbReference type="SUPFAM" id="SSF57903">
    <property type="entry name" value="FYVE/PHD zinc finger"/>
    <property type="match status" value="1"/>
</dbReference>
<dbReference type="PROSITE" id="PS51805">
    <property type="entry name" value="EPHD"/>
    <property type="match status" value="1"/>
</dbReference>
<dbReference type="OrthoDB" id="512616at2759"/>
<evidence type="ECO:0000313" key="8">
    <source>
        <dbReference type="Proteomes" id="UP000534107"/>
    </source>
</evidence>
<keyword evidence="8" id="KW-1185">Reference proteome</keyword>
<dbReference type="Proteomes" id="UP000534107">
    <property type="component" value="Unassembled WGS sequence"/>
</dbReference>
<sequence>VCHQSRATIKCQEMGCECNFHFHWAKKGGCITQYFGQFISFCSEHCPKQAVESAPDDKNDCLICLKTEEGSTSYSNLVCPTCKHAWFHRDCIQAMSSGNTCFRCALCRDKDLFQKEMLRIGIPIPERPPSWENIKKVEILHESYRRCDARECLFPRGREHGEEQGPLSCSSCAAEGTHRLCSNLSPTRKSWECNGC</sequence>
<dbReference type="PANTHER" id="PTHR12420:SF47">
    <property type="entry name" value="PHD FINGER PROTEIN 7"/>
    <property type="match status" value="1"/>
</dbReference>
<evidence type="ECO:0000259" key="6">
    <source>
        <dbReference type="PROSITE" id="PS51805"/>
    </source>
</evidence>